<evidence type="ECO:0000313" key="3">
    <source>
        <dbReference type="EMBL" id="PJE68563.1"/>
    </source>
</evidence>
<name>A0A2M8L4T3_9BACT</name>
<keyword evidence="1" id="KW-0812">Transmembrane</keyword>
<evidence type="ECO:0000256" key="1">
    <source>
        <dbReference type="SAM" id="Phobius"/>
    </source>
</evidence>
<dbReference type="EMBL" id="PFEL01000121">
    <property type="protein sequence ID" value="PJE68563.1"/>
    <property type="molecule type" value="Genomic_DNA"/>
</dbReference>
<dbReference type="Pfam" id="PF18893">
    <property type="entry name" value="DUF5652"/>
    <property type="match status" value="1"/>
</dbReference>
<evidence type="ECO:0000259" key="2">
    <source>
        <dbReference type="Pfam" id="PF18893"/>
    </source>
</evidence>
<sequence length="78" mass="9436">MEEIFKNPGTLLILAWSLVWKGWALWRASKNDQKYWFIALLLLNTVGILEIIYLTFFQKKDRLWNKIIQKKILRVTKK</sequence>
<accession>A0A2M8L4T3</accession>
<gene>
    <name evidence="3" type="ORF">COU96_03250</name>
</gene>
<organism evidence="3 4">
    <name type="scientific">Candidatus Shapirobacteria bacterium CG10_big_fil_rev_8_21_14_0_10_38_14</name>
    <dbReference type="NCBI Taxonomy" id="1974483"/>
    <lineage>
        <taxon>Bacteria</taxon>
        <taxon>Candidatus Shapironibacteriota</taxon>
    </lineage>
</organism>
<keyword evidence="1" id="KW-1133">Transmembrane helix</keyword>
<comment type="caution">
    <text evidence="3">The sequence shown here is derived from an EMBL/GenBank/DDBJ whole genome shotgun (WGS) entry which is preliminary data.</text>
</comment>
<feature type="transmembrane region" description="Helical" evidence="1">
    <location>
        <begin position="34"/>
        <end position="56"/>
    </location>
</feature>
<proteinExistence type="predicted"/>
<dbReference type="InterPro" id="IPR043712">
    <property type="entry name" value="DUF5652"/>
</dbReference>
<keyword evidence="1" id="KW-0472">Membrane</keyword>
<protein>
    <recommendedName>
        <fullName evidence="2">DUF5652 domain-containing protein</fullName>
    </recommendedName>
</protein>
<dbReference type="AlphaFoldDB" id="A0A2M8L4T3"/>
<evidence type="ECO:0000313" key="4">
    <source>
        <dbReference type="Proteomes" id="UP000229500"/>
    </source>
</evidence>
<dbReference type="Proteomes" id="UP000229500">
    <property type="component" value="Unassembled WGS sequence"/>
</dbReference>
<reference evidence="4" key="1">
    <citation type="submission" date="2017-09" db="EMBL/GenBank/DDBJ databases">
        <title>Depth-based differentiation of microbial function through sediment-hosted aquifers and enrichment of novel symbionts in the deep terrestrial subsurface.</title>
        <authorList>
            <person name="Probst A.J."/>
            <person name="Ladd B."/>
            <person name="Jarett J.K."/>
            <person name="Geller-Mcgrath D.E."/>
            <person name="Sieber C.M.K."/>
            <person name="Emerson J.B."/>
            <person name="Anantharaman K."/>
            <person name="Thomas B.C."/>
            <person name="Malmstrom R."/>
            <person name="Stieglmeier M."/>
            <person name="Klingl A."/>
            <person name="Woyke T."/>
            <person name="Ryan C.M."/>
            <person name="Banfield J.F."/>
        </authorList>
    </citation>
    <scope>NUCLEOTIDE SEQUENCE [LARGE SCALE GENOMIC DNA]</scope>
</reference>
<feature type="domain" description="DUF5652" evidence="2">
    <location>
        <begin position="6"/>
        <end position="63"/>
    </location>
</feature>